<dbReference type="PANTHER" id="PTHR43414">
    <property type="entry name" value="MULTIDRUG RESISTANCE PROTEIN MDTG"/>
    <property type="match status" value="1"/>
</dbReference>
<dbReference type="SUPFAM" id="SSF103473">
    <property type="entry name" value="MFS general substrate transporter"/>
    <property type="match status" value="1"/>
</dbReference>
<evidence type="ECO:0000256" key="7">
    <source>
        <dbReference type="SAM" id="Phobius"/>
    </source>
</evidence>
<dbReference type="Proteomes" id="UP000002613">
    <property type="component" value="Chromosome"/>
</dbReference>
<dbReference type="GeneID" id="8779463"/>
<gene>
    <name evidence="9" type="ordered locus">Ferp_1932</name>
</gene>
<dbReference type="CDD" id="cd17325">
    <property type="entry name" value="MFS_MdtG_SLC18_like"/>
    <property type="match status" value="1"/>
</dbReference>
<dbReference type="STRING" id="589924.Ferp_1932"/>
<dbReference type="HOGENOM" id="CLU_056682_0_0_2"/>
<dbReference type="PROSITE" id="PS50850">
    <property type="entry name" value="MFS"/>
    <property type="match status" value="1"/>
</dbReference>
<evidence type="ECO:0000256" key="4">
    <source>
        <dbReference type="ARBA" id="ARBA00022692"/>
    </source>
</evidence>
<feature type="transmembrane region" description="Helical" evidence="7">
    <location>
        <begin position="95"/>
        <end position="118"/>
    </location>
</feature>
<dbReference type="OrthoDB" id="117970at2157"/>
<dbReference type="RefSeq" id="WP_012966409.1">
    <property type="nucleotide sequence ID" value="NC_013849.1"/>
</dbReference>
<dbReference type="InterPro" id="IPR036259">
    <property type="entry name" value="MFS_trans_sf"/>
</dbReference>
<feature type="transmembrane region" description="Helical" evidence="7">
    <location>
        <begin position="37"/>
        <end position="58"/>
    </location>
</feature>
<dbReference type="InterPro" id="IPR001958">
    <property type="entry name" value="Tet-R_TetA/multi-R_MdtG-like"/>
</dbReference>
<name>D3S007_FERPA</name>
<feature type="transmembrane region" description="Helical" evidence="7">
    <location>
        <begin position="356"/>
        <end position="375"/>
    </location>
</feature>
<dbReference type="PaxDb" id="589924-Ferp_1932"/>
<evidence type="ECO:0000259" key="8">
    <source>
        <dbReference type="PROSITE" id="PS50850"/>
    </source>
</evidence>
<dbReference type="AlphaFoldDB" id="D3S007"/>
<feature type="transmembrane region" description="Helical" evidence="7">
    <location>
        <begin position="202"/>
        <end position="226"/>
    </location>
</feature>
<sequence>MRQLIYLAFICFILMFSVTMIYPVVKHYVMDKYEATVSQASMFVAVNLIAYAIFAPVWGSLSDKLGKRKVFITTGLLGNSAMLFLQAIAPNLSLLMLFRFVEGIFTVMVYSIAMTLVLDIARKEAYGRGMGVIGMGIATGTAFGAPFGGFLGSLNPVMPFYSASLLIFLAFVFALIILEDVEVESSKSVLEGIAVAKKRKELLIPYLFSFVDRFTAGFFISVFPIMLGTLYQMTPKEIGIYLSSFLMPFALLQYPGGFISDRFGRIKPLILGSIIYGICISSVGFLTPPAIAISMLVAGVAAAIILPASSALSGDLAPKDLKGAAIGGFNFSGSLGFALGPAVAGFIAEKYGFSQTFYIAGISVFMVTFAAVLLLRKWKINAF</sequence>
<keyword evidence="10" id="KW-1185">Reference proteome</keyword>
<dbReference type="KEGG" id="fpl:Ferp_1932"/>
<dbReference type="GO" id="GO:0005886">
    <property type="term" value="C:plasma membrane"/>
    <property type="evidence" value="ECO:0007669"/>
    <property type="project" value="UniProtKB-SubCell"/>
</dbReference>
<reference evidence="10" key="1">
    <citation type="submission" date="2010-02" db="EMBL/GenBank/DDBJ databases">
        <title>Complete sequence of Ferroglobus placidus DSM 10642.</title>
        <authorList>
            <consortium name="US DOE Joint Genome Institute"/>
            <person name="Lucas S."/>
            <person name="Copeland A."/>
            <person name="Lapidus A."/>
            <person name="Cheng J.-F."/>
            <person name="Bruce D."/>
            <person name="Goodwin L."/>
            <person name="Pitluck S."/>
            <person name="Saunders E."/>
            <person name="Brettin T."/>
            <person name="Detter J.C."/>
            <person name="Han C."/>
            <person name="Tapia R."/>
            <person name="Larimer F."/>
            <person name="Land M."/>
            <person name="Hauser L."/>
            <person name="Kyrpides N."/>
            <person name="Ivanova N."/>
            <person name="Holmes D."/>
            <person name="Lovley D."/>
            <person name="Kyrpides N."/>
            <person name="Anderson I.J."/>
            <person name="Woyke T."/>
        </authorList>
    </citation>
    <scope>NUCLEOTIDE SEQUENCE [LARGE SCALE GENOMIC DNA]</scope>
    <source>
        <strain evidence="10">DSM 10642 / AEDII12DO</strain>
    </source>
</reference>
<feature type="transmembrane region" description="Helical" evidence="7">
    <location>
        <begin position="324"/>
        <end position="344"/>
    </location>
</feature>
<evidence type="ECO:0000313" key="9">
    <source>
        <dbReference type="EMBL" id="ADC66070.1"/>
    </source>
</evidence>
<evidence type="ECO:0000256" key="5">
    <source>
        <dbReference type="ARBA" id="ARBA00022989"/>
    </source>
</evidence>
<evidence type="ECO:0000313" key="10">
    <source>
        <dbReference type="Proteomes" id="UP000002613"/>
    </source>
</evidence>
<feature type="transmembrane region" description="Helical" evidence="7">
    <location>
        <begin position="292"/>
        <end position="312"/>
    </location>
</feature>
<keyword evidence="2" id="KW-0813">Transport</keyword>
<feature type="transmembrane region" description="Helical" evidence="7">
    <location>
        <begin position="160"/>
        <end position="181"/>
    </location>
</feature>
<feature type="transmembrane region" description="Helical" evidence="7">
    <location>
        <begin position="70"/>
        <end position="89"/>
    </location>
</feature>
<dbReference type="eggNOG" id="arCOG00130">
    <property type="taxonomic scope" value="Archaea"/>
</dbReference>
<evidence type="ECO:0000256" key="1">
    <source>
        <dbReference type="ARBA" id="ARBA00004651"/>
    </source>
</evidence>
<dbReference type="InterPro" id="IPR011701">
    <property type="entry name" value="MFS"/>
</dbReference>
<dbReference type="GO" id="GO:0022857">
    <property type="term" value="F:transmembrane transporter activity"/>
    <property type="evidence" value="ECO:0007669"/>
    <property type="project" value="InterPro"/>
</dbReference>
<evidence type="ECO:0000256" key="2">
    <source>
        <dbReference type="ARBA" id="ARBA00022448"/>
    </source>
</evidence>
<proteinExistence type="predicted"/>
<dbReference type="Gene3D" id="1.20.1250.20">
    <property type="entry name" value="MFS general substrate transporter like domains"/>
    <property type="match status" value="2"/>
</dbReference>
<keyword evidence="5 7" id="KW-1133">Transmembrane helix</keyword>
<evidence type="ECO:0000256" key="3">
    <source>
        <dbReference type="ARBA" id="ARBA00022475"/>
    </source>
</evidence>
<feature type="transmembrane region" description="Helical" evidence="7">
    <location>
        <begin position="130"/>
        <end position="154"/>
    </location>
</feature>
<accession>D3S007</accession>
<keyword evidence="4 7" id="KW-0812">Transmembrane</keyword>
<feature type="transmembrane region" description="Helical" evidence="7">
    <location>
        <begin position="238"/>
        <end position="256"/>
    </location>
</feature>
<keyword evidence="3" id="KW-1003">Cell membrane</keyword>
<feature type="transmembrane region" description="Helical" evidence="7">
    <location>
        <begin position="5"/>
        <end position="25"/>
    </location>
</feature>
<dbReference type="Pfam" id="PF07690">
    <property type="entry name" value="MFS_1"/>
    <property type="match status" value="2"/>
</dbReference>
<evidence type="ECO:0000256" key="6">
    <source>
        <dbReference type="ARBA" id="ARBA00023136"/>
    </source>
</evidence>
<protein>
    <submittedName>
        <fullName evidence="9">Major facilitator superfamily MFS_1</fullName>
    </submittedName>
</protein>
<organism evidence="9 10">
    <name type="scientific">Ferroglobus placidus (strain DSM 10642 / AEDII12DO)</name>
    <dbReference type="NCBI Taxonomy" id="589924"/>
    <lineage>
        <taxon>Archaea</taxon>
        <taxon>Methanobacteriati</taxon>
        <taxon>Methanobacteriota</taxon>
        <taxon>Archaeoglobi</taxon>
        <taxon>Archaeoglobales</taxon>
        <taxon>Archaeoglobaceae</taxon>
        <taxon>Ferroglobus</taxon>
    </lineage>
</organism>
<feature type="domain" description="Major facilitator superfamily (MFS) profile" evidence="8">
    <location>
        <begin position="3"/>
        <end position="379"/>
    </location>
</feature>
<reference evidence="9 10" key="2">
    <citation type="journal article" date="2011" name="Stand. Genomic Sci.">
        <title>Complete genome sequence of Ferroglobus placidus AEDII12DO.</title>
        <authorList>
            <person name="Anderson I."/>
            <person name="Risso C."/>
            <person name="Holmes D."/>
            <person name="Lucas S."/>
            <person name="Copeland A."/>
            <person name="Lapidus A."/>
            <person name="Cheng J.F."/>
            <person name="Bruce D."/>
            <person name="Goodwin L."/>
            <person name="Pitluck S."/>
            <person name="Saunders E."/>
            <person name="Brettin T."/>
            <person name="Detter J.C."/>
            <person name="Han C."/>
            <person name="Tapia R."/>
            <person name="Larimer F."/>
            <person name="Land M."/>
            <person name="Hauser L."/>
            <person name="Woyke T."/>
            <person name="Lovley D."/>
            <person name="Kyrpides N."/>
            <person name="Ivanova N."/>
        </authorList>
    </citation>
    <scope>NUCLEOTIDE SEQUENCE [LARGE SCALE GENOMIC DNA]</scope>
    <source>
        <strain evidence="10">DSM 10642 / AEDII12DO</strain>
    </source>
</reference>
<feature type="transmembrane region" description="Helical" evidence="7">
    <location>
        <begin position="268"/>
        <end position="286"/>
    </location>
</feature>
<dbReference type="InterPro" id="IPR020846">
    <property type="entry name" value="MFS_dom"/>
</dbReference>
<comment type="subcellular location">
    <subcellularLocation>
        <location evidence="1">Cell membrane</location>
        <topology evidence="1">Multi-pass membrane protein</topology>
    </subcellularLocation>
</comment>
<keyword evidence="6 7" id="KW-0472">Membrane</keyword>
<dbReference type="PRINTS" id="PR01035">
    <property type="entry name" value="TCRTETA"/>
</dbReference>
<dbReference type="EMBL" id="CP001899">
    <property type="protein sequence ID" value="ADC66070.1"/>
    <property type="molecule type" value="Genomic_DNA"/>
</dbReference>
<dbReference type="PANTHER" id="PTHR43414:SF6">
    <property type="entry name" value="MULTIDRUG RESISTANCE PROTEIN MDTG"/>
    <property type="match status" value="1"/>
</dbReference>